<evidence type="ECO:0000256" key="1">
    <source>
        <dbReference type="ARBA" id="ARBA00004370"/>
    </source>
</evidence>
<dbReference type="STRING" id="431595.K3X1D3"/>
<protein>
    <recommendedName>
        <fullName evidence="5">Cadherin domain-containing protein</fullName>
    </recommendedName>
</protein>
<dbReference type="PANTHER" id="PTHR24027:SF438">
    <property type="entry name" value="CADHERIN 23"/>
    <property type="match status" value="1"/>
</dbReference>
<dbReference type="Pfam" id="PF00028">
    <property type="entry name" value="Cadherin"/>
    <property type="match status" value="2"/>
</dbReference>
<dbReference type="PANTHER" id="PTHR24027">
    <property type="entry name" value="CADHERIN-23"/>
    <property type="match status" value="1"/>
</dbReference>
<dbReference type="GO" id="GO:0008013">
    <property type="term" value="F:beta-catenin binding"/>
    <property type="evidence" value="ECO:0007669"/>
    <property type="project" value="TreeGrafter"/>
</dbReference>
<dbReference type="PRINTS" id="PR00205">
    <property type="entry name" value="CADHERIN"/>
</dbReference>
<evidence type="ECO:0000313" key="6">
    <source>
        <dbReference type="EnsemblProtists" id="PYU1_T011032"/>
    </source>
</evidence>
<feature type="domain" description="Cadherin" evidence="5">
    <location>
        <begin position="182"/>
        <end position="289"/>
    </location>
</feature>
<evidence type="ECO:0000313" key="7">
    <source>
        <dbReference type="Proteomes" id="UP000019132"/>
    </source>
</evidence>
<feature type="domain" description="Cadherin" evidence="5">
    <location>
        <begin position="292"/>
        <end position="397"/>
    </location>
</feature>
<evidence type="ECO:0000256" key="4">
    <source>
        <dbReference type="ARBA" id="ARBA00023136"/>
    </source>
</evidence>
<dbReference type="GO" id="GO:0016477">
    <property type="term" value="P:cell migration"/>
    <property type="evidence" value="ECO:0007669"/>
    <property type="project" value="TreeGrafter"/>
</dbReference>
<keyword evidence="7" id="KW-1185">Reference proteome</keyword>
<dbReference type="EnsemblProtists" id="PYU1_T011032">
    <property type="protein sequence ID" value="PYU1_T011032"/>
    <property type="gene ID" value="PYU1_G011008"/>
</dbReference>
<dbReference type="GO" id="GO:0045296">
    <property type="term" value="F:cadherin binding"/>
    <property type="evidence" value="ECO:0007669"/>
    <property type="project" value="TreeGrafter"/>
</dbReference>
<reference evidence="7" key="2">
    <citation type="submission" date="2010-04" db="EMBL/GenBank/DDBJ databases">
        <authorList>
            <person name="Buell R."/>
            <person name="Hamilton J."/>
            <person name="Hostetler J."/>
        </authorList>
    </citation>
    <scope>NUCLEOTIDE SEQUENCE [LARGE SCALE GENOMIC DNA]</scope>
    <source>
        <strain evidence="7">DAOM:BR144</strain>
    </source>
</reference>
<dbReference type="GO" id="GO:0044331">
    <property type="term" value="P:cell-cell adhesion mediated by cadherin"/>
    <property type="evidence" value="ECO:0007669"/>
    <property type="project" value="TreeGrafter"/>
</dbReference>
<dbReference type="CDD" id="cd11304">
    <property type="entry name" value="Cadherin_repeat"/>
    <property type="match status" value="6"/>
</dbReference>
<dbReference type="AlphaFoldDB" id="K3X1D3"/>
<proteinExistence type="predicted"/>
<dbReference type="InterPro" id="IPR002126">
    <property type="entry name" value="Cadherin-like_dom"/>
</dbReference>
<dbReference type="VEuPathDB" id="FungiDB:PYU1_G011008"/>
<dbReference type="PROSITE" id="PS50268">
    <property type="entry name" value="CADHERIN_2"/>
    <property type="match status" value="6"/>
</dbReference>
<evidence type="ECO:0000256" key="3">
    <source>
        <dbReference type="ARBA" id="ARBA00022837"/>
    </source>
</evidence>
<dbReference type="GO" id="GO:0000902">
    <property type="term" value="P:cell morphogenesis"/>
    <property type="evidence" value="ECO:0007669"/>
    <property type="project" value="TreeGrafter"/>
</dbReference>
<dbReference type="GO" id="GO:0007156">
    <property type="term" value="P:homophilic cell adhesion via plasma membrane adhesion molecules"/>
    <property type="evidence" value="ECO:0007669"/>
    <property type="project" value="InterPro"/>
</dbReference>
<sequence length="627" mass="68051">MLLIKMANLSFSIVSQTEPGLFRIDTKSGQIALSRSRSLDFETQNLYDVLVEARDDDKTASLFAQSWIQIKVTDINEAPSIESPVFRSVAENSPVGTPVGQRLIPVDPEGVQVTFTFDIISTQARPLFEISSAGQILVSANAQLDYEGSSLYNLSVRITDADGLSTETVVLINIVDVNEPPTFTFELLRLPENSLRGTVFGRLVGNDPENQTITFTYVSNFANDSHSTAFRIISTTPSCAQLEIRDALVDFEMQTLFEITINGTDSDANPLSSLQTITVSISDVNEPPFLIGNDVIYFEIPENAPAESHVGTQLSTYFRDPDAGDALSFELMSSVPSFGYFTLGSSSGELTVLNSTMLDYESTSSVELRVRAIDSASNSVIVNVIVVFTNVNEPPYFNQQMIDLHIPESTAIDNTIFRVSAVDPDGNSSRIQYYIAASTHSGLLVLSTDGNLSVSQTVTGGSVFKISVLAIDEAGFGLKSTSNQIIHVLVSRVNLPPSVGDFAFEVFENNGGGLTIGTVYAVDSNTNSVLTFSVVPETSRLTFQATSRTTASVLLWSPPLDYETESQLSFSLCATDDGENNDYVTRMTGCGTLTIRVLDQNEAPKLQASSCMSHSQIESSAFNEAWQ</sequence>
<dbReference type="Proteomes" id="UP000019132">
    <property type="component" value="Unassembled WGS sequence"/>
</dbReference>
<feature type="domain" description="Cadherin" evidence="5">
    <location>
        <begin position="81"/>
        <end position="183"/>
    </location>
</feature>
<feature type="domain" description="Cadherin" evidence="5">
    <location>
        <begin position="498"/>
        <end position="606"/>
    </location>
</feature>
<dbReference type="GO" id="GO:0034332">
    <property type="term" value="P:adherens junction organization"/>
    <property type="evidence" value="ECO:0007669"/>
    <property type="project" value="TreeGrafter"/>
</dbReference>
<evidence type="ECO:0000259" key="5">
    <source>
        <dbReference type="PROSITE" id="PS50268"/>
    </source>
</evidence>
<keyword evidence="3" id="KW-0106">Calcium</keyword>
<feature type="domain" description="Cadherin" evidence="5">
    <location>
        <begin position="398"/>
        <end position="499"/>
    </location>
</feature>
<keyword evidence="4" id="KW-0472">Membrane</keyword>
<feature type="domain" description="Cadherin" evidence="5">
    <location>
        <begin position="9"/>
        <end position="86"/>
    </location>
</feature>
<dbReference type="EMBL" id="GL376590">
    <property type="status" value="NOT_ANNOTATED_CDS"/>
    <property type="molecule type" value="Genomic_DNA"/>
</dbReference>
<dbReference type="InterPro" id="IPR039808">
    <property type="entry name" value="Cadherin"/>
</dbReference>
<reference evidence="7" key="1">
    <citation type="journal article" date="2010" name="Genome Biol.">
        <title>Genome sequence of the necrotrophic plant pathogen Pythium ultimum reveals original pathogenicity mechanisms and effector repertoire.</title>
        <authorList>
            <person name="Levesque C.A."/>
            <person name="Brouwer H."/>
            <person name="Cano L."/>
            <person name="Hamilton J.P."/>
            <person name="Holt C."/>
            <person name="Huitema E."/>
            <person name="Raffaele S."/>
            <person name="Robideau G.P."/>
            <person name="Thines M."/>
            <person name="Win J."/>
            <person name="Zerillo M.M."/>
            <person name="Beakes G.W."/>
            <person name="Boore J.L."/>
            <person name="Busam D."/>
            <person name="Dumas B."/>
            <person name="Ferriera S."/>
            <person name="Fuerstenberg S.I."/>
            <person name="Gachon C.M."/>
            <person name="Gaulin E."/>
            <person name="Govers F."/>
            <person name="Grenville-Briggs L."/>
            <person name="Horner N."/>
            <person name="Hostetler J."/>
            <person name="Jiang R.H."/>
            <person name="Johnson J."/>
            <person name="Krajaejun T."/>
            <person name="Lin H."/>
            <person name="Meijer H.J."/>
            <person name="Moore B."/>
            <person name="Morris P."/>
            <person name="Phuntmart V."/>
            <person name="Puiu D."/>
            <person name="Shetty J."/>
            <person name="Stajich J.E."/>
            <person name="Tripathy S."/>
            <person name="Wawra S."/>
            <person name="van West P."/>
            <person name="Whitty B.R."/>
            <person name="Coutinho P.M."/>
            <person name="Henrissat B."/>
            <person name="Martin F."/>
            <person name="Thomas P.D."/>
            <person name="Tyler B.M."/>
            <person name="De Vries R.P."/>
            <person name="Kamoun S."/>
            <person name="Yandell M."/>
            <person name="Tisserat N."/>
            <person name="Buell C.R."/>
        </authorList>
    </citation>
    <scope>NUCLEOTIDE SEQUENCE</scope>
    <source>
        <strain evidence="7">DAOM:BR144</strain>
    </source>
</reference>
<dbReference type="SMART" id="SM00112">
    <property type="entry name" value="CA"/>
    <property type="match status" value="5"/>
</dbReference>
<name>K3X1D3_GLOUD</name>
<dbReference type="GO" id="GO:0016342">
    <property type="term" value="C:catenin complex"/>
    <property type="evidence" value="ECO:0007669"/>
    <property type="project" value="TreeGrafter"/>
</dbReference>
<reference evidence="6" key="3">
    <citation type="submission" date="2015-02" db="UniProtKB">
        <authorList>
            <consortium name="EnsemblProtists"/>
        </authorList>
    </citation>
    <scope>IDENTIFICATION</scope>
    <source>
        <strain evidence="6">DAOM BR144</strain>
    </source>
</reference>
<keyword evidence="2" id="KW-0677">Repeat</keyword>
<dbReference type="SUPFAM" id="SSF49313">
    <property type="entry name" value="Cadherin-like"/>
    <property type="match status" value="6"/>
</dbReference>
<dbReference type="GO" id="GO:0007043">
    <property type="term" value="P:cell-cell junction assembly"/>
    <property type="evidence" value="ECO:0007669"/>
    <property type="project" value="TreeGrafter"/>
</dbReference>
<dbReference type="InParanoid" id="K3X1D3"/>
<dbReference type="HOGENOM" id="CLU_436492_0_0_1"/>
<accession>K3X1D3</accession>
<dbReference type="eggNOG" id="KOG3594">
    <property type="taxonomic scope" value="Eukaryota"/>
</dbReference>
<dbReference type="Gene3D" id="2.60.40.60">
    <property type="entry name" value="Cadherins"/>
    <property type="match status" value="6"/>
</dbReference>
<organism evidence="6 7">
    <name type="scientific">Globisporangium ultimum (strain ATCC 200006 / CBS 805.95 / DAOM BR144)</name>
    <name type="common">Pythium ultimum</name>
    <dbReference type="NCBI Taxonomy" id="431595"/>
    <lineage>
        <taxon>Eukaryota</taxon>
        <taxon>Sar</taxon>
        <taxon>Stramenopiles</taxon>
        <taxon>Oomycota</taxon>
        <taxon>Peronosporomycetes</taxon>
        <taxon>Pythiales</taxon>
        <taxon>Pythiaceae</taxon>
        <taxon>Globisporangium</taxon>
    </lineage>
</organism>
<comment type="subcellular location">
    <subcellularLocation>
        <location evidence="1">Membrane</location>
    </subcellularLocation>
</comment>
<evidence type="ECO:0000256" key="2">
    <source>
        <dbReference type="ARBA" id="ARBA00022737"/>
    </source>
</evidence>
<dbReference type="InterPro" id="IPR015919">
    <property type="entry name" value="Cadherin-like_sf"/>
</dbReference>
<dbReference type="GO" id="GO:0005912">
    <property type="term" value="C:adherens junction"/>
    <property type="evidence" value="ECO:0007669"/>
    <property type="project" value="TreeGrafter"/>
</dbReference>
<dbReference type="GO" id="GO:0016339">
    <property type="term" value="P:calcium-dependent cell-cell adhesion via plasma membrane cell adhesion molecules"/>
    <property type="evidence" value="ECO:0007669"/>
    <property type="project" value="TreeGrafter"/>
</dbReference>
<dbReference type="GO" id="GO:0005509">
    <property type="term" value="F:calcium ion binding"/>
    <property type="evidence" value="ECO:0007669"/>
    <property type="project" value="InterPro"/>
</dbReference>